<dbReference type="EMBL" id="JACXWA010000005">
    <property type="protein sequence ID" value="MBD3869780.1"/>
    <property type="molecule type" value="Genomic_DNA"/>
</dbReference>
<evidence type="ECO:0000313" key="1">
    <source>
        <dbReference type="EMBL" id="MBD3869780.1"/>
    </source>
</evidence>
<dbReference type="Proteomes" id="UP000598633">
    <property type="component" value="Unassembled WGS sequence"/>
</dbReference>
<reference evidence="1 2" key="1">
    <citation type="submission" date="2020-08" db="EMBL/GenBank/DDBJ databases">
        <title>Acidobacteriota in marine sediments use diverse sulfur dissimilation pathways.</title>
        <authorList>
            <person name="Wasmund K."/>
        </authorList>
    </citation>
    <scope>NUCLEOTIDE SEQUENCE [LARGE SCALE GENOMIC DNA]</scope>
    <source>
        <strain evidence="1">MAG AM3-A</strain>
    </source>
</reference>
<comment type="caution">
    <text evidence="1">The sequence shown here is derived from an EMBL/GenBank/DDBJ whole genome shotgun (WGS) entry which is preliminary data.</text>
</comment>
<name>A0A8J7C2Z4_9BACT</name>
<protein>
    <submittedName>
        <fullName evidence="1">Uncharacterized protein</fullName>
    </submittedName>
</protein>
<dbReference type="AlphaFoldDB" id="A0A8J7C2Z4"/>
<gene>
    <name evidence="1" type="ORF">IFJ97_00275</name>
</gene>
<evidence type="ECO:0000313" key="2">
    <source>
        <dbReference type="Proteomes" id="UP000598633"/>
    </source>
</evidence>
<proteinExistence type="predicted"/>
<accession>A0A8J7C2Z4</accession>
<organism evidence="1 2">
    <name type="scientific">Candidatus Sulfomarinibacter kjeldsenii</name>
    <dbReference type="NCBI Taxonomy" id="2885994"/>
    <lineage>
        <taxon>Bacteria</taxon>
        <taxon>Pseudomonadati</taxon>
        <taxon>Acidobacteriota</taxon>
        <taxon>Thermoanaerobaculia</taxon>
        <taxon>Thermoanaerobaculales</taxon>
        <taxon>Candidatus Sulfomarinibacteraceae</taxon>
        <taxon>Candidatus Sulfomarinibacter</taxon>
    </lineage>
</organism>
<sequence length="74" mass="8626">MNEHSFILNHSPQDGKKFRWTVELNGLWRLSAHLERRKTLLFNVPLGKTIEVTGYAEMRHHEHFLAVMVTVPGC</sequence>